<name>G9X3N4_9FIRM</name>
<proteinExistence type="inferred from homology"/>
<protein>
    <recommendedName>
        <fullName evidence="6">Chromosome partition protein Smc</fullName>
    </recommendedName>
</protein>
<feature type="domain" description="SMC hinge" evidence="7">
    <location>
        <begin position="520"/>
        <end position="630"/>
    </location>
</feature>
<keyword evidence="1 6" id="KW-0963">Cytoplasm</keyword>
<organism evidence="8 9">
    <name type="scientific">Peptoanaerobacter stomatis</name>
    <dbReference type="NCBI Taxonomy" id="796937"/>
    <lineage>
        <taxon>Bacteria</taxon>
        <taxon>Bacillati</taxon>
        <taxon>Bacillota</taxon>
        <taxon>Clostridia</taxon>
        <taxon>Peptostreptococcales</taxon>
        <taxon>Filifactoraceae</taxon>
        <taxon>Peptoanaerobacter</taxon>
    </lineage>
</organism>
<dbReference type="InterPro" id="IPR011890">
    <property type="entry name" value="SMC_prok"/>
</dbReference>
<dbReference type="GO" id="GO:0003677">
    <property type="term" value="F:DNA binding"/>
    <property type="evidence" value="ECO:0007669"/>
    <property type="project" value="UniProtKB-UniRule"/>
</dbReference>
<dbReference type="RefSeq" id="WP_009525226.1">
    <property type="nucleotide sequence ID" value="NZ_JH414550.1"/>
</dbReference>
<dbReference type="Proteomes" id="UP000006437">
    <property type="component" value="Unassembled WGS sequence"/>
</dbReference>
<comment type="caution">
    <text evidence="8">The sequence shown here is derived from an EMBL/GenBank/DDBJ whole genome shotgun (WGS) entry which is preliminary data.</text>
</comment>
<dbReference type="GO" id="GO:0016887">
    <property type="term" value="F:ATP hydrolysis activity"/>
    <property type="evidence" value="ECO:0007669"/>
    <property type="project" value="InterPro"/>
</dbReference>
<dbReference type="SUPFAM" id="SSF75553">
    <property type="entry name" value="Smc hinge domain"/>
    <property type="match status" value="1"/>
</dbReference>
<evidence type="ECO:0000313" key="9">
    <source>
        <dbReference type="Proteomes" id="UP000006437"/>
    </source>
</evidence>
<evidence type="ECO:0000256" key="2">
    <source>
        <dbReference type="ARBA" id="ARBA00022741"/>
    </source>
</evidence>
<dbReference type="AlphaFoldDB" id="G9X3N4"/>
<dbReference type="GO" id="GO:0005737">
    <property type="term" value="C:cytoplasm"/>
    <property type="evidence" value="ECO:0007669"/>
    <property type="project" value="UniProtKB-SubCell"/>
</dbReference>
<evidence type="ECO:0000256" key="4">
    <source>
        <dbReference type="ARBA" id="ARBA00023054"/>
    </source>
</evidence>
<dbReference type="PIRSF" id="PIRSF005719">
    <property type="entry name" value="SMC"/>
    <property type="match status" value="1"/>
</dbReference>
<dbReference type="GO" id="GO:0007059">
    <property type="term" value="P:chromosome segregation"/>
    <property type="evidence" value="ECO:0007669"/>
    <property type="project" value="UniProtKB-UniRule"/>
</dbReference>
<accession>G9X3N4</accession>
<dbReference type="GO" id="GO:0005524">
    <property type="term" value="F:ATP binding"/>
    <property type="evidence" value="ECO:0007669"/>
    <property type="project" value="UniProtKB-UniRule"/>
</dbReference>
<comment type="subcellular location">
    <subcellularLocation>
        <location evidence="6">Cytoplasm</location>
    </subcellularLocation>
</comment>
<dbReference type="Gene3D" id="1.20.1060.20">
    <property type="match status" value="1"/>
</dbReference>
<dbReference type="GO" id="GO:0005694">
    <property type="term" value="C:chromosome"/>
    <property type="evidence" value="ECO:0007669"/>
    <property type="project" value="InterPro"/>
</dbReference>
<dbReference type="HAMAP" id="MF_01894">
    <property type="entry name" value="Smc_prok"/>
    <property type="match status" value="1"/>
</dbReference>
<keyword evidence="4 6" id="KW-0175">Coiled coil</keyword>
<comment type="function">
    <text evidence="6">Required for chromosome condensation and partitioning.</text>
</comment>
<evidence type="ECO:0000256" key="3">
    <source>
        <dbReference type="ARBA" id="ARBA00022840"/>
    </source>
</evidence>
<reference evidence="8 9" key="1">
    <citation type="submission" date="2011-08" db="EMBL/GenBank/DDBJ databases">
        <title>The Genome Sequence of Eubacteriaceae bacterium ACC19a.</title>
        <authorList>
            <consortium name="The Broad Institute Genome Sequencing Platform"/>
            <person name="Earl A."/>
            <person name="Ward D."/>
            <person name="Feldgarden M."/>
            <person name="Gevers D."/>
            <person name="Sizova M."/>
            <person name="Hazen A."/>
            <person name="Epstein S."/>
            <person name="Young S.K."/>
            <person name="Zeng Q."/>
            <person name="Gargeya S."/>
            <person name="Fitzgerald M."/>
            <person name="Haas B."/>
            <person name="Abouelleil A."/>
            <person name="Alvarado L."/>
            <person name="Arachchi H.M."/>
            <person name="Berlin A."/>
            <person name="Brown A."/>
            <person name="Chapman S.B."/>
            <person name="Chen Z."/>
            <person name="Dunbar C."/>
            <person name="Freedman E."/>
            <person name="Gearin G."/>
            <person name="Gellesch M."/>
            <person name="Goldberg J."/>
            <person name="Griggs A."/>
            <person name="Gujja S."/>
            <person name="Heiman D."/>
            <person name="Howarth C."/>
            <person name="Larson L."/>
            <person name="Lui A."/>
            <person name="MacDonald P.J.P."/>
            <person name="Montmayeur A."/>
            <person name="Murphy C."/>
            <person name="Neiman D."/>
            <person name="Pearson M."/>
            <person name="Priest M."/>
            <person name="Roberts A."/>
            <person name="Saif S."/>
            <person name="Shea T."/>
            <person name="Shenoy N."/>
            <person name="Sisk P."/>
            <person name="Stolte C."/>
            <person name="Sykes S."/>
            <person name="Wortman J."/>
            <person name="Nusbaum C."/>
            <person name="Birren B."/>
        </authorList>
    </citation>
    <scope>NUCLEOTIDE SEQUENCE [LARGE SCALE GENOMIC DNA]</scope>
    <source>
        <strain evidence="8 9">ACC19a</strain>
    </source>
</reference>
<dbReference type="GO" id="GO:0030261">
    <property type="term" value="P:chromosome condensation"/>
    <property type="evidence" value="ECO:0007669"/>
    <property type="project" value="InterPro"/>
</dbReference>
<dbReference type="InterPro" id="IPR010935">
    <property type="entry name" value="SMC_hinge"/>
</dbReference>
<evidence type="ECO:0000256" key="1">
    <source>
        <dbReference type="ARBA" id="ARBA00022490"/>
    </source>
</evidence>
<feature type="coiled-coil region" evidence="6">
    <location>
        <begin position="174"/>
        <end position="478"/>
    </location>
</feature>
<dbReference type="HOGENOM" id="CLU_001042_2_2_9"/>
<comment type="similarity">
    <text evidence="6">Belongs to the SMC family.</text>
</comment>
<dbReference type="NCBIfam" id="TIGR02168">
    <property type="entry name" value="SMC_prok_B"/>
    <property type="match status" value="1"/>
</dbReference>
<dbReference type="InterPro" id="IPR036277">
    <property type="entry name" value="SMC_hinge_sf"/>
</dbReference>
<dbReference type="InterPro" id="IPR027417">
    <property type="entry name" value="P-loop_NTPase"/>
</dbReference>
<dbReference type="InterPro" id="IPR003395">
    <property type="entry name" value="RecF/RecN/SMC_N"/>
</dbReference>
<evidence type="ECO:0000256" key="5">
    <source>
        <dbReference type="ARBA" id="ARBA00023125"/>
    </source>
</evidence>
<evidence type="ECO:0000313" key="8">
    <source>
        <dbReference type="EMBL" id="EHL09999.1"/>
    </source>
</evidence>
<feature type="binding site" evidence="6">
    <location>
        <begin position="32"/>
        <end position="39"/>
    </location>
    <ligand>
        <name>ATP</name>
        <dbReference type="ChEBI" id="CHEBI:30616"/>
    </ligand>
</feature>
<comment type="subunit">
    <text evidence="6">Homodimer.</text>
</comment>
<sequence length="1177" mass="134607">MYLKGIEIKGFKSFLDKTSITFPKGMISIVGPNGSGKSNILDAIRWVLGEQSIKSLRGDKLEDVIFSGTQTRNALGYCEVTLILDNEDKKVDIDYTELSIKRKAYRSGESQFFINGKKCRLKDIKEILLDTGIGKEGYSIISQGRVDEIINSTGNQKRALLEEASGITKYRYKKEEGEKNLASATENLERINDIFIEIENQIKPLKLQKEKAEKYLQYSKELKVQEINKILKNEQELKKDIEKIQIQSSQIKDELSKNELELKNTSDILSSTQDELDYITRKKEELNAEISENKSNLAKNSSEISIKNENIKNMLDTNELLKSQIDDADEELENIKQKYEHLKNEFDNTTHQKSDIANSITAHLEDKNNINAQINEISLNIRTYEQKTRDTENEIAKIETKIEFQKTNIDSFAQKFLEYEQEFKNHNDIIENLNSKLQEKNQKIDEINETLKSIEDKISKNEETLQKYQKENNLLLNKINENNLHIKDLTAKTNLLENLENDMQGFSKGVKFLLRSKNLTGIQNVVANVITVKKGYEKAIEQLLAGRLENIIIDKAHQSKDAIDYLKRENLGRATFLPLDTIKPSQFAYNDEGVKAIDVVEYDNKFANIISNLLGRMVIVDDMDTGLKISKKYSNSFKIATKTGEIFNIGGSITGGSSNFSKEIFTRRNTINQNKEDIAKLNQAVQNLKTEFEDNKKAVDVLNQENEKNNCSLSSSKDVYISLQNETATLKTKLEHQQQMLENLNEERKTVEYTNKKATESYENDIQTLENLNQTQNEMNSKLTFQNEKLRQENEKLDKLQNSINELELKKSLIEQSLSNTKLQIDELSETIKSHSKKTEQSKNKITSNLSQIDKYKELINSIENANVDIQNKISENIEKLGKISSGEKEKSENLKKLREKKEQLLSSQNNINAQIIKIESEESKVNYKIQLLSESLEQSYSMSLQDAKAYEDKTVIISQNTIKALKEQISALGNVNIDSIEEFAKVNERYIFYKSQKEDLEQSISKINSVIKSLEKSMIEDFKTNFEIINKNFDDIFKILFGGGSGKLILENEDDILNTNIDISVQPPGKKLRGISMLSGGEKALSAIALLFAIIARKPVPFCILDEIDAPLDDANIYRYISYLLTLIDTTQFVTITHRRGTMEASDYIYGVTMQEKGISDIVSLKLEDAKHYIEE</sequence>
<dbReference type="PANTHER" id="PTHR43977">
    <property type="entry name" value="STRUCTURAL MAINTENANCE OF CHROMOSOMES PROTEIN 3"/>
    <property type="match status" value="1"/>
</dbReference>
<gene>
    <name evidence="6" type="primary">smc</name>
    <name evidence="8" type="ORF">HMPREF9629_00991</name>
</gene>
<dbReference type="SUPFAM" id="SSF57997">
    <property type="entry name" value="Tropomyosin"/>
    <property type="match status" value="1"/>
</dbReference>
<dbReference type="CDD" id="cd03278">
    <property type="entry name" value="ABC_SMC_barmotin"/>
    <property type="match status" value="1"/>
</dbReference>
<dbReference type="SUPFAM" id="SSF52540">
    <property type="entry name" value="P-loop containing nucleoside triphosphate hydrolases"/>
    <property type="match status" value="1"/>
</dbReference>
<dbReference type="SMART" id="SM00968">
    <property type="entry name" value="SMC_hinge"/>
    <property type="match status" value="1"/>
</dbReference>
<dbReference type="EMBL" id="AFZE01000058">
    <property type="protein sequence ID" value="EHL09999.1"/>
    <property type="molecule type" value="Genomic_DNA"/>
</dbReference>
<dbReference type="InterPro" id="IPR024704">
    <property type="entry name" value="SMC"/>
</dbReference>
<dbReference type="PATRIC" id="fig|796937.3.peg.2230"/>
<dbReference type="Pfam" id="PF06470">
    <property type="entry name" value="SMC_hinge"/>
    <property type="match status" value="1"/>
</dbReference>
<dbReference type="Gene3D" id="3.40.50.300">
    <property type="entry name" value="P-loop containing nucleotide triphosphate hydrolases"/>
    <property type="match status" value="2"/>
</dbReference>
<dbReference type="Gene3D" id="1.10.287.950">
    <property type="entry name" value="Methyl-accepting chemotaxis protein"/>
    <property type="match status" value="1"/>
</dbReference>
<keyword evidence="3 6" id="KW-0067">ATP-binding</keyword>
<dbReference type="Pfam" id="PF02463">
    <property type="entry name" value="SMC_N"/>
    <property type="match status" value="2"/>
</dbReference>
<evidence type="ECO:0000256" key="6">
    <source>
        <dbReference type="HAMAP-Rule" id="MF_01894"/>
    </source>
</evidence>
<dbReference type="GO" id="GO:0007062">
    <property type="term" value="P:sister chromatid cohesion"/>
    <property type="evidence" value="ECO:0007669"/>
    <property type="project" value="InterPro"/>
</dbReference>
<dbReference type="Gene3D" id="3.30.70.1620">
    <property type="match status" value="1"/>
</dbReference>
<comment type="domain">
    <text evidence="6">Contains large globular domains required for ATP hydrolysis at each terminus and a third globular domain forming a flexible hinge near the middle of the molecule. These domains are separated by coiled-coil structures.</text>
</comment>
<evidence type="ECO:0000259" key="7">
    <source>
        <dbReference type="SMART" id="SM00968"/>
    </source>
</evidence>
<dbReference type="GO" id="GO:0006260">
    <property type="term" value="P:DNA replication"/>
    <property type="evidence" value="ECO:0007669"/>
    <property type="project" value="UniProtKB-UniRule"/>
</dbReference>
<keyword evidence="5 6" id="KW-0238">DNA-binding</keyword>
<feature type="coiled-coil region" evidence="6">
    <location>
        <begin position="671"/>
        <end position="915"/>
    </location>
</feature>
<keyword evidence="2 6" id="KW-0547">Nucleotide-binding</keyword>